<gene>
    <name evidence="1" type="ORF">D3Z33_00005</name>
</gene>
<keyword evidence="2" id="KW-1185">Reference proteome</keyword>
<evidence type="ECO:0008006" key="3">
    <source>
        <dbReference type="Google" id="ProtNLM"/>
    </source>
</evidence>
<name>A0A845QRS7_9CLOT</name>
<evidence type="ECO:0000313" key="2">
    <source>
        <dbReference type="Proteomes" id="UP000467132"/>
    </source>
</evidence>
<sequence length="311" mass="36296">MSNPVLVMGSDFNRYILKNEEVDIDGNKQNFNCMFLNELLACKIGEYLNVPIPEPAIARIDRRLIDNSPVMRFTYRFKEGCYFASEELSEVENNLMENMSELMEMRKPYIVRSWNVFFDNIINKKDIAKILAFDILIGNFDRYTNEGNILISLSDKGRRIYAIDHGHAFWGPTWNQGKINHLNNDKLDQDYIIYFLNSILKINQGSLNGLGTIFRALESHVDLSNVNQHDFIEIVHNIESIDEEFLDDCFKEVPDSWFINKPTQIALYKKFILNQKNMIRHIIQELAKRGAFTNFRGGALEWKKEKQYGTA</sequence>
<dbReference type="Gene3D" id="1.10.1070.20">
    <property type="match status" value="1"/>
</dbReference>
<dbReference type="OrthoDB" id="2939938at2"/>
<protein>
    <recommendedName>
        <fullName evidence="3">PI3K/PI4K catalytic domain-containing protein</fullName>
    </recommendedName>
</protein>
<comment type="caution">
    <text evidence="1">The sequence shown here is derived from an EMBL/GenBank/DDBJ whole genome shotgun (WGS) entry which is preliminary data.</text>
</comment>
<dbReference type="Proteomes" id="UP000467132">
    <property type="component" value="Unassembled WGS sequence"/>
</dbReference>
<proteinExistence type="predicted"/>
<reference evidence="1 2" key="1">
    <citation type="submission" date="2018-08" db="EMBL/GenBank/DDBJ databases">
        <title>Murine metabolic-syndrome-specific gut microbial biobank.</title>
        <authorList>
            <person name="Liu C."/>
        </authorList>
    </citation>
    <scope>NUCLEOTIDE SEQUENCE [LARGE SCALE GENOMIC DNA]</scope>
    <source>
        <strain evidence="1 2">583</strain>
    </source>
</reference>
<accession>A0A845QRS7</accession>
<evidence type="ECO:0000313" key="1">
    <source>
        <dbReference type="EMBL" id="NBI05235.1"/>
    </source>
</evidence>
<dbReference type="EMBL" id="QXXA01000001">
    <property type="protein sequence ID" value="NBI05235.1"/>
    <property type="molecule type" value="Genomic_DNA"/>
</dbReference>
<dbReference type="AlphaFoldDB" id="A0A845QRS7"/>
<organism evidence="1 2">
    <name type="scientific">Senegalia massiliensis</name>
    <dbReference type="NCBI Taxonomy" id="1720316"/>
    <lineage>
        <taxon>Bacteria</taxon>
        <taxon>Bacillati</taxon>
        <taxon>Bacillota</taxon>
        <taxon>Clostridia</taxon>
        <taxon>Eubacteriales</taxon>
        <taxon>Clostridiaceae</taxon>
        <taxon>Senegalia</taxon>
    </lineage>
</organism>